<reference evidence="1" key="1">
    <citation type="submission" date="2022-10" db="EMBL/GenBank/DDBJ databases">
        <title>The complete genomes of actinobacterial strains from the NBC collection.</title>
        <authorList>
            <person name="Joergensen T.S."/>
            <person name="Alvarez Arevalo M."/>
            <person name="Sterndorff E.B."/>
            <person name="Faurdal D."/>
            <person name="Vuksanovic O."/>
            <person name="Mourched A.-S."/>
            <person name="Charusanti P."/>
            <person name="Shaw S."/>
            <person name="Blin K."/>
            <person name="Weber T."/>
        </authorList>
    </citation>
    <scope>NUCLEOTIDE SEQUENCE</scope>
    <source>
        <strain evidence="1">NBC 01771</strain>
    </source>
</reference>
<organism evidence="1 2">
    <name type="scientific">Streptomyces scopuliridis</name>
    <dbReference type="NCBI Taxonomy" id="452529"/>
    <lineage>
        <taxon>Bacteria</taxon>
        <taxon>Bacillati</taxon>
        <taxon>Actinomycetota</taxon>
        <taxon>Actinomycetes</taxon>
        <taxon>Kitasatosporales</taxon>
        <taxon>Streptomycetaceae</taxon>
        <taxon>Streptomyces</taxon>
    </lineage>
</organism>
<protein>
    <submittedName>
        <fullName evidence="1">Uncharacterized protein</fullName>
    </submittedName>
</protein>
<evidence type="ECO:0000313" key="2">
    <source>
        <dbReference type="Proteomes" id="UP001348369"/>
    </source>
</evidence>
<evidence type="ECO:0000313" key="1">
    <source>
        <dbReference type="EMBL" id="WSC01727.1"/>
    </source>
</evidence>
<name>A0ACD4ZUM8_9ACTN</name>
<gene>
    <name evidence="1" type="ORF">OG835_35105</name>
</gene>
<keyword evidence="2" id="KW-1185">Reference proteome</keyword>
<accession>A0ACD4ZUM8</accession>
<sequence length="207" mass="21920">MTKNAATHYRDAAVHARQARDLSCATNLVGQMSRVLADQGNYHPARDLADSALRLAGTRAHPAVRSWLHAVRAHHHACLGDAHASQKDLGIAWALLERADDGEKPSYIAYLDAAEVGKWTGHAMVRLGQTTPSYLNAGGRALDQARAAWPTTSVRGSAEVLTATARLYAARGDRDAATDLVSRAVAVATATGSARNLRAALAAQALL</sequence>
<dbReference type="EMBL" id="CP109109">
    <property type="protein sequence ID" value="WSC01727.1"/>
    <property type="molecule type" value="Genomic_DNA"/>
</dbReference>
<dbReference type="Proteomes" id="UP001348369">
    <property type="component" value="Chromosome"/>
</dbReference>
<proteinExistence type="predicted"/>